<dbReference type="Proteomes" id="UP000253940">
    <property type="component" value="Chromosome"/>
</dbReference>
<dbReference type="AlphaFoldDB" id="A0A345P456"/>
<dbReference type="OrthoDB" id="6647863at2"/>
<dbReference type="EMBL" id="CP031222">
    <property type="protein sequence ID" value="AXI02065.1"/>
    <property type="molecule type" value="Genomic_DNA"/>
</dbReference>
<reference evidence="2 3" key="1">
    <citation type="submission" date="2018-07" db="EMBL/GenBank/DDBJ databases">
        <title>Genome sequencing of Moraxellaceae gen. HYN0046.</title>
        <authorList>
            <person name="Kim M."/>
            <person name="Yi H."/>
        </authorList>
    </citation>
    <scope>NUCLEOTIDE SEQUENCE [LARGE SCALE GENOMIC DNA]</scope>
    <source>
        <strain evidence="2 3">HYN0046</strain>
    </source>
</reference>
<sequence>MKQKKANVFKERNHLALHPLLHKGGVNHNEKVDVARQRERRALRQSLNHTDWLGQHPHGAES</sequence>
<proteinExistence type="predicted"/>
<organism evidence="2 3">
    <name type="scientific">Aquirhabdus parva</name>
    <dbReference type="NCBI Taxonomy" id="2283318"/>
    <lineage>
        <taxon>Bacteria</taxon>
        <taxon>Pseudomonadati</taxon>
        <taxon>Pseudomonadota</taxon>
        <taxon>Gammaproteobacteria</taxon>
        <taxon>Moraxellales</taxon>
        <taxon>Moraxellaceae</taxon>
        <taxon>Aquirhabdus</taxon>
    </lineage>
</organism>
<gene>
    <name evidence="2" type="ORF">HYN46_03835</name>
</gene>
<evidence type="ECO:0000313" key="3">
    <source>
        <dbReference type="Proteomes" id="UP000253940"/>
    </source>
</evidence>
<accession>A0A345P456</accession>
<protein>
    <submittedName>
        <fullName evidence="2">Uncharacterized protein</fullName>
    </submittedName>
</protein>
<evidence type="ECO:0000256" key="1">
    <source>
        <dbReference type="SAM" id="MobiDB-lite"/>
    </source>
</evidence>
<keyword evidence="3" id="KW-1185">Reference proteome</keyword>
<name>A0A345P456_9GAMM</name>
<feature type="compositionally biased region" description="Basic and acidic residues" evidence="1">
    <location>
        <begin position="28"/>
        <end position="42"/>
    </location>
</feature>
<dbReference type="KEGG" id="mbah:HYN46_03835"/>
<dbReference type="RefSeq" id="WP_114898175.1">
    <property type="nucleotide sequence ID" value="NZ_CP031222.1"/>
</dbReference>
<feature type="region of interest" description="Disordered" evidence="1">
    <location>
        <begin position="1"/>
        <end position="62"/>
    </location>
</feature>
<evidence type="ECO:0000313" key="2">
    <source>
        <dbReference type="EMBL" id="AXI02065.1"/>
    </source>
</evidence>